<dbReference type="PANTHER" id="PTHR46579">
    <property type="entry name" value="F5/8 TYPE C DOMAIN-CONTAINING PROTEIN-RELATED"/>
    <property type="match status" value="1"/>
</dbReference>
<evidence type="ECO:0000313" key="1">
    <source>
        <dbReference type="EMBL" id="JAA57816.1"/>
    </source>
</evidence>
<reference evidence="1" key="2">
    <citation type="journal article" date="2015" name="J. Proteomics">
        <title>Sexual differences in the sialomes of the zebra tick, Rhipicephalus pulchellus.</title>
        <authorList>
            <person name="Tan A.W."/>
            <person name="Francischetti I.M."/>
            <person name="Slovak M."/>
            <person name="Kini R.M."/>
            <person name="Ribeiro J.M."/>
        </authorList>
    </citation>
    <scope>NUCLEOTIDE SEQUENCE</scope>
    <source>
        <tissue evidence="1">Salivary gland</tissue>
    </source>
</reference>
<organism evidence="1">
    <name type="scientific">Rhipicephalus pulchellus</name>
    <name type="common">Yellow backed tick</name>
    <name type="synonym">Dermacentor pulchellus</name>
    <dbReference type="NCBI Taxonomy" id="72859"/>
    <lineage>
        <taxon>Eukaryota</taxon>
        <taxon>Metazoa</taxon>
        <taxon>Ecdysozoa</taxon>
        <taxon>Arthropoda</taxon>
        <taxon>Chelicerata</taxon>
        <taxon>Arachnida</taxon>
        <taxon>Acari</taxon>
        <taxon>Parasitiformes</taxon>
        <taxon>Ixodida</taxon>
        <taxon>Ixodoidea</taxon>
        <taxon>Ixodidae</taxon>
        <taxon>Rhipicephalinae</taxon>
        <taxon>Rhipicephalus</taxon>
        <taxon>Rhipicephalus</taxon>
    </lineage>
</organism>
<dbReference type="EMBL" id="GACK01007218">
    <property type="protein sequence ID" value="JAA57816.1"/>
    <property type="molecule type" value="mRNA"/>
</dbReference>
<dbReference type="AlphaFoldDB" id="L7M0F4"/>
<sequence length="328" mass="37770">MPSTMRLINERLCEIRMPVYVNRQPRSLQVRKYWKASEWQYWLLHYSVPCLTGVLEEKYLTHWSLLVSGVFLLLKDTISSADVDLSTRLLTEFVLGVEFLYGRKNMTYNVHQVLHLPKSALLFGPLWAHSCFTFETNMGRLLQLITSANGVALQIATRLLLRSSLLVLKARASSHALSLLQENCAKECFDSITPLGKPEVVRDVSAHMQLQEKEIVEFRRVKIRGAVIASERYSKHVRTNSTAVVFPDGTYARAKRIYCSRESSGEHFYIISEAYSVDSILPSAHIKSARKQGHECLLEIDTQTQPCIYFCINNHEYFCDFVNSYEWF</sequence>
<dbReference type="PANTHER" id="PTHR46579:SF1">
    <property type="entry name" value="F5_8 TYPE C DOMAIN-CONTAINING PROTEIN"/>
    <property type="match status" value="1"/>
</dbReference>
<proteinExistence type="evidence at transcript level"/>
<name>L7M0F4_RHIPC</name>
<reference evidence="1" key="1">
    <citation type="submission" date="2012-11" db="EMBL/GenBank/DDBJ databases">
        <authorList>
            <person name="Lucero-Rivera Y.E."/>
            <person name="Tovar-Ramirez D."/>
        </authorList>
    </citation>
    <scope>NUCLEOTIDE SEQUENCE</scope>
    <source>
        <tissue evidence="1">Salivary gland</tissue>
    </source>
</reference>
<accession>L7M0F4</accession>
<protein>
    <submittedName>
        <fullName evidence="1">Uncharacterized protein</fullName>
    </submittedName>
</protein>